<evidence type="ECO:0000256" key="1">
    <source>
        <dbReference type="SAM" id="SignalP"/>
    </source>
</evidence>
<sequence length="255" mass="26836">MKRKLTGSATASLILFFASSMLASVLGLRQVDRMTTEPGWVAGGDIAAGAVIMPNMLKEARISDGANVMSDPRSLFGKRLKIAKKEGDTFKPDDIAPAPARKTLAQAIPEGRVLYTLIPNAGGIPHSQLTGGDRLDVLVTGRGGVRTVARDVRLIGVMDGSAKSQAAADGGPISMLKQKPKNKSGSRTGVSLVVAVYPDDVYPLASIGSNDKVSLVLHGSHDLADGQPLRVRAVPTHRSIEVVSGLSRSRVNIRL</sequence>
<dbReference type="AlphaFoldDB" id="A0A127M7N7"/>
<feature type="signal peptide" evidence="1">
    <location>
        <begin position="1"/>
        <end position="23"/>
    </location>
</feature>
<dbReference type="RefSeq" id="WP_062383973.1">
    <property type="nucleotide sequence ID" value="NZ_CP014544.1"/>
</dbReference>
<evidence type="ECO:0000313" key="2">
    <source>
        <dbReference type="EMBL" id="AMO69254.1"/>
    </source>
</evidence>
<evidence type="ECO:0008006" key="4">
    <source>
        <dbReference type="Google" id="ProtNLM"/>
    </source>
</evidence>
<organism evidence="2 3">
    <name type="scientific">Zhongshania aliphaticivorans</name>
    <dbReference type="NCBI Taxonomy" id="1470434"/>
    <lineage>
        <taxon>Bacteria</taxon>
        <taxon>Pseudomonadati</taxon>
        <taxon>Pseudomonadota</taxon>
        <taxon>Gammaproteobacteria</taxon>
        <taxon>Cellvibrionales</taxon>
        <taxon>Spongiibacteraceae</taxon>
        <taxon>Zhongshania</taxon>
    </lineage>
</organism>
<dbReference type="STRING" id="1470434.AZF00_13490"/>
<dbReference type="EMBL" id="CP014544">
    <property type="protein sequence ID" value="AMO69254.1"/>
    <property type="molecule type" value="Genomic_DNA"/>
</dbReference>
<dbReference type="Proteomes" id="UP000074119">
    <property type="component" value="Chromosome"/>
</dbReference>
<protein>
    <recommendedName>
        <fullName evidence="4">SAF domain-containing protein</fullName>
    </recommendedName>
</protein>
<proteinExistence type="predicted"/>
<keyword evidence="1" id="KW-0732">Signal</keyword>
<feature type="chain" id="PRO_5007275125" description="SAF domain-containing protein" evidence="1">
    <location>
        <begin position="24"/>
        <end position="255"/>
    </location>
</feature>
<accession>A0A127M7N7</accession>
<gene>
    <name evidence="2" type="ORF">AZF00_13490</name>
</gene>
<dbReference type="KEGG" id="zal:AZF00_13490"/>
<name>A0A127M7N7_9GAMM</name>
<evidence type="ECO:0000313" key="3">
    <source>
        <dbReference type="Proteomes" id="UP000074119"/>
    </source>
</evidence>
<reference evidence="2 3" key="1">
    <citation type="submission" date="2015-12" db="EMBL/GenBank/DDBJ databases">
        <authorList>
            <person name="Shamseldin A."/>
            <person name="Moawad H."/>
            <person name="Abd El-Rahim W.M."/>
            <person name="Sadowsky M.J."/>
        </authorList>
    </citation>
    <scope>NUCLEOTIDE SEQUENCE [LARGE SCALE GENOMIC DNA]</scope>
    <source>
        <strain evidence="2 3">SM2</strain>
    </source>
</reference>